<dbReference type="Pfam" id="PF09056">
    <property type="entry name" value="Phospholip_A2_3"/>
    <property type="match status" value="1"/>
</dbReference>
<name>A0A8H4VDV7_9HYPO</name>
<organism evidence="2 3">
    <name type="scientific">Ophiocordyceps camponoti-floridani</name>
    <dbReference type="NCBI Taxonomy" id="2030778"/>
    <lineage>
        <taxon>Eukaryota</taxon>
        <taxon>Fungi</taxon>
        <taxon>Dikarya</taxon>
        <taxon>Ascomycota</taxon>
        <taxon>Pezizomycotina</taxon>
        <taxon>Sordariomycetes</taxon>
        <taxon>Hypocreomycetidae</taxon>
        <taxon>Hypocreales</taxon>
        <taxon>Ophiocordycipitaceae</taxon>
        <taxon>Ophiocordyceps</taxon>
    </lineage>
</organism>
<dbReference type="Proteomes" id="UP000562929">
    <property type="component" value="Unassembled WGS sequence"/>
</dbReference>
<evidence type="ECO:0000256" key="1">
    <source>
        <dbReference type="SAM" id="SignalP"/>
    </source>
</evidence>
<gene>
    <name evidence="2" type="ORF">GQ602_004536</name>
</gene>
<accession>A0A8H4VDV7</accession>
<keyword evidence="3" id="KW-1185">Reference proteome</keyword>
<evidence type="ECO:0000313" key="3">
    <source>
        <dbReference type="Proteomes" id="UP000562929"/>
    </source>
</evidence>
<dbReference type="GO" id="GO:0004623">
    <property type="term" value="F:phospholipase A2 activity"/>
    <property type="evidence" value="ECO:0007669"/>
    <property type="project" value="InterPro"/>
</dbReference>
<dbReference type="EMBL" id="JAACLJ010000004">
    <property type="protein sequence ID" value="KAF4587843.1"/>
    <property type="molecule type" value="Genomic_DNA"/>
</dbReference>
<dbReference type="OrthoDB" id="5120271at2759"/>
<dbReference type="GO" id="GO:0050482">
    <property type="term" value="P:arachidonate secretion"/>
    <property type="evidence" value="ECO:0007669"/>
    <property type="project" value="InterPro"/>
</dbReference>
<feature type="signal peptide" evidence="1">
    <location>
        <begin position="1"/>
        <end position="17"/>
    </location>
</feature>
<dbReference type="SUPFAM" id="SSF48619">
    <property type="entry name" value="Phospholipase A2, PLA2"/>
    <property type="match status" value="1"/>
</dbReference>
<dbReference type="Gene3D" id="1.20.90.10">
    <property type="entry name" value="Phospholipase A2 domain"/>
    <property type="match status" value="1"/>
</dbReference>
<feature type="chain" id="PRO_5034194198" evidence="1">
    <location>
        <begin position="18"/>
        <end position="355"/>
    </location>
</feature>
<keyword evidence="1" id="KW-0732">Signal</keyword>
<evidence type="ECO:0000313" key="2">
    <source>
        <dbReference type="EMBL" id="KAF4587843.1"/>
    </source>
</evidence>
<dbReference type="InterPro" id="IPR036444">
    <property type="entry name" value="PLipase_A2_dom_sf"/>
</dbReference>
<sequence length="355" mass="40840">MRFLTFAPLCLAALTSAANKANDTNLLKCWGDDIQPKRLNPEHWFANRFMYQYFLETRTYKPREQSVNLFLKNGGLYEPINRFFQPEANNDSIDLTSLNFIIINKILSPIEHERLNKDGTAHLNRDAVRMVVDFFVFNTTMEQFQLLARSKIWKGFDWKTDACTASPDKPYGYDFKWACIRHDFGYRNFRRLGMLSHNWRRKTDMNFLMDMKDVCDASKNPKGCIHWVAKWYYIAVRVFGLTQVQKVKRSLEPAEMEAQRDANARAAASRLFVLAGLLDEKEKGKHHRSEKLDHLLREAVFSKDGNFAAGANWTEFLAQDGAWNLTGGRAAGPVRVCRDGMKTARGCGKSSLLVA</sequence>
<reference evidence="2 3" key="1">
    <citation type="journal article" date="2020" name="G3 (Bethesda)">
        <title>Genetic Underpinnings of Host Manipulation by Ophiocordyceps as Revealed by Comparative Transcriptomics.</title>
        <authorList>
            <person name="Will I."/>
            <person name="Das B."/>
            <person name="Trinh T."/>
            <person name="Brachmann A."/>
            <person name="Ohm R.A."/>
            <person name="de Bekker C."/>
        </authorList>
    </citation>
    <scope>NUCLEOTIDE SEQUENCE [LARGE SCALE GENOMIC DNA]</scope>
    <source>
        <strain evidence="2 3">EC05</strain>
    </source>
</reference>
<proteinExistence type="predicted"/>
<dbReference type="GO" id="GO:0006644">
    <property type="term" value="P:phospholipid metabolic process"/>
    <property type="evidence" value="ECO:0007669"/>
    <property type="project" value="InterPro"/>
</dbReference>
<protein>
    <submittedName>
        <fullName evidence="2">Phospholipase A2</fullName>
    </submittedName>
</protein>
<dbReference type="InterPro" id="IPR015141">
    <property type="entry name" value="PLipase_A2_prok/fun"/>
</dbReference>
<comment type="caution">
    <text evidence="2">The sequence shown here is derived from an EMBL/GenBank/DDBJ whole genome shotgun (WGS) entry which is preliminary data.</text>
</comment>
<dbReference type="AlphaFoldDB" id="A0A8H4VDV7"/>